<name>A0AA37MQI1_9BURK</name>
<evidence type="ECO:0000313" key="1">
    <source>
        <dbReference type="EMBL" id="GJH26356.1"/>
    </source>
</evidence>
<dbReference type="Proteomes" id="UP001055111">
    <property type="component" value="Unassembled WGS sequence"/>
</dbReference>
<comment type="caution">
    <text evidence="1">The sequence shown here is derived from an EMBL/GenBank/DDBJ whole genome shotgun (WGS) entry which is preliminary data.</text>
</comment>
<dbReference type="EMBL" id="BPUS01000006">
    <property type="protein sequence ID" value="GJH26356.1"/>
    <property type="molecule type" value="Genomic_DNA"/>
</dbReference>
<dbReference type="AlphaFoldDB" id="A0AA37MQI1"/>
<organism evidence="1 2">
    <name type="scientific">Caballeronia novacaledonica</name>
    <dbReference type="NCBI Taxonomy" id="1544861"/>
    <lineage>
        <taxon>Bacteria</taxon>
        <taxon>Pseudomonadati</taxon>
        <taxon>Pseudomonadota</taxon>
        <taxon>Betaproteobacteria</taxon>
        <taxon>Burkholderiales</taxon>
        <taxon>Burkholderiaceae</taxon>
        <taxon>Caballeronia</taxon>
    </lineage>
</organism>
<evidence type="ECO:0000313" key="2">
    <source>
        <dbReference type="Proteomes" id="UP001055111"/>
    </source>
</evidence>
<gene>
    <name evidence="1" type="ORF">CBA19CS42_17590</name>
</gene>
<proteinExistence type="predicted"/>
<sequence>MWNCKLCKVDVSRHNAHPAIDSLGIYFVCPGCFERNPLTGSKRGGVRLQQAAASEALSLNRPFLRSDGDLFFSQTIQNKRLQVQVTRECLDRVFGSDGSVSQDSEVLRVNLNHIVGIATQKQRDGSRSPIKVLCADFGLI</sequence>
<dbReference type="RefSeq" id="WP_238212949.1">
    <property type="nucleotide sequence ID" value="NZ_BPUS01000006.1"/>
</dbReference>
<protein>
    <submittedName>
        <fullName evidence="1">Uncharacterized protein</fullName>
    </submittedName>
</protein>
<accession>A0AA37MQI1</accession>
<reference evidence="1" key="1">
    <citation type="submission" date="2022-09" db="EMBL/GenBank/DDBJ databases">
        <title>Isolation and characterization of 3-chlorobenzoate degrading bacteria from soils in Shizuoka.</title>
        <authorList>
            <person name="Ifat A."/>
            <person name="Ogawa N."/>
            <person name="Kimbara K."/>
            <person name="Moriuchi R."/>
            <person name="Dohra H."/>
            <person name="Shintani M."/>
        </authorList>
    </citation>
    <scope>NUCLEOTIDE SEQUENCE</scope>
    <source>
        <strain evidence="1">19CS4-2</strain>
    </source>
</reference>